<protein>
    <submittedName>
        <fullName evidence="1">Uncharacterized protein</fullName>
    </submittedName>
</protein>
<proteinExistence type="predicted"/>
<reference evidence="1" key="1">
    <citation type="submission" date="2020-03" db="EMBL/GenBank/DDBJ databases">
        <title>Castanea mollissima Vanexum genome sequencing.</title>
        <authorList>
            <person name="Staton M."/>
        </authorList>
    </citation>
    <scope>NUCLEOTIDE SEQUENCE</scope>
    <source>
        <tissue evidence="1">Leaf</tissue>
    </source>
</reference>
<evidence type="ECO:0000313" key="1">
    <source>
        <dbReference type="EMBL" id="KAF3965410.1"/>
    </source>
</evidence>
<comment type="caution">
    <text evidence="1">The sequence shown here is derived from an EMBL/GenBank/DDBJ whole genome shotgun (WGS) entry which is preliminary data.</text>
</comment>
<evidence type="ECO:0000313" key="2">
    <source>
        <dbReference type="Proteomes" id="UP000737018"/>
    </source>
</evidence>
<sequence>MSLVRRGSWRFGPNRGAADFESADHVENAVNRSADATVSPPRCFVLWVADRLVLVTISVTWDGVWMKKWEHRWWWWWHASRIESIAHEWVSGFV</sequence>
<dbReference type="AlphaFoldDB" id="A0A8J4VPN7"/>
<dbReference type="Proteomes" id="UP000737018">
    <property type="component" value="Unassembled WGS sequence"/>
</dbReference>
<organism evidence="1 2">
    <name type="scientific">Castanea mollissima</name>
    <name type="common">Chinese chestnut</name>
    <dbReference type="NCBI Taxonomy" id="60419"/>
    <lineage>
        <taxon>Eukaryota</taxon>
        <taxon>Viridiplantae</taxon>
        <taxon>Streptophyta</taxon>
        <taxon>Embryophyta</taxon>
        <taxon>Tracheophyta</taxon>
        <taxon>Spermatophyta</taxon>
        <taxon>Magnoliopsida</taxon>
        <taxon>eudicotyledons</taxon>
        <taxon>Gunneridae</taxon>
        <taxon>Pentapetalae</taxon>
        <taxon>rosids</taxon>
        <taxon>fabids</taxon>
        <taxon>Fagales</taxon>
        <taxon>Fagaceae</taxon>
        <taxon>Castanea</taxon>
    </lineage>
</organism>
<gene>
    <name evidence="1" type="ORF">CMV_010398</name>
</gene>
<accession>A0A8J4VPN7</accession>
<dbReference type="EMBL" id="JRKL02001196">
    <property type="protein sequence ID" value="KAF3965410.1"/>
    <property type="molecule type" value="Genomic_DNA"/>
</dbReference>
<name>A0A8J4VPN7_9ROSI</name>
<keyword evidence="2" id="KW-1185">Reference proteome</keyword>